<gene>
    <name evidence="2" type="ORF">HJG63_010836</name>
</gene>
<keyword evidence="1" id="KW-0732">Signal</keyword>
<sequence>MISYFLLFSGLTGQFCFMFCQPRSFMEQPIAGGSSGVECRSGFARMAAVGSCQLGAQLAASLGCRPRCFGLSTWPTWASPQHSSQGTTRARTRMQELTKRLLPSITLADILLTRTSESTWSETSQRHDCREAWFAGGHRRSS</sequence>
<feature type="chain" id="PRO_5029451980" description="Secreted protein" evidence="1">
    <location>
        <begin position="17"/>
        <end position="142"/>
    </location>
</feature>
<evidence type="ECO:0000256" key="1">
    <source>
        <dbReference type="SAM" id="SignalP"/>
    </source>
</evidence>
<reference evidence="2 3" key="1">
    <citation type="journal article" date="2020" name="Nature">
        <title>Six reference-quality genomes reveal evolution of bat adaptations.</title>
        <authorList>
            <person name="Jebb D."/>
            <person name="Huang Z."/>
            <person name="Pippel M."/>
            <person name="Hughes G.M."/>
            <person name="Lavrichenko K."/>
            <person name="Devanna P."/>
            <person name="Winkler S."/>
            <person name="Jermiin L.S."/>
            <person name="Skirmuntt E.C."/>
            <person name="Katzourakis A."/>
            <person name="Burkitt-Gray L."/>
            <person name="Ray D.A."/>
            <person name="Sullivan K.A.M."/>
            <person name="Roscito J.G."/>
            <person name="Kirilenko B.M."/>
            <person name="Davalos L.M."/>
            <person name="Corthals A.P."/>
            <person name="Power M.L."/>
            <person name="Jones G."/>
            <person name="Ransome R.D."/>
            <person name="Dechmann D.K.N."/>
            <person name="Locatelli A.G."/>
            <person name="Puechmaille S.J."/>
            <person name="Fedrigo O."/>
            <person name="Jarvis E.D."/>
            <person name="Hiller M."/>
            <person name="Vernes S.C."/>
            <person name="Myers E.W."/>
            <person name="Teeling E.C."/>
        </authorList>
    </citation>
    <scope>NUCLEOTIDE SEQUENCE [LARGE SCALE GENOMIC DNA]</scope>
    <source>
        <strain evidence="2">MRouAeg1</strain>
        <tissue evidence="2">Muscle</tissue>
    </source>
</reference>
<evidence type="ECO:0008006" key="4">
    <source>
        <dbReference type="Google" id="ProtNLM"/>
    </source>
</evidence>
<dbReference type="AlphaFoldDB" id="A0A7J8IM93"/>
<organism evidence="2 3">
    <name type="scientific">Rousettus aegyptiacus</name>
    <name type="common">Egyptian fruit bat</name>
    <name type="synonym">Pteropus aegyptiacus</name>
    <dbReference type="NCBI Taxonomy" id="9407"/>
    <lineage>
        <taxon>Eukaryota</taxon>
        <taxon>Metazoa</taxon>
        <taxon>Chordata</taxon>
        <taxon>Craniata</taxon>
        <taxon>Vertebrata</taxon>
        <taxon>Euteleostomi</taxon>
        <taxon>Mammalia</taxon>
        <taxon>Eutheria</taxon>
        <taxon>Laurasiatheria</taxon>
        <taxon>Chiroptera</taxon>
        <taxon>Yinpterochiroptera</taxon>
        <taxon>Pteropodoidea</taxon>
        <taxon>Pteropodidae</taxon>
        <taxon>Rousettinae</taxon>
        <taxon>Rousettus</taxon>
    </lineage>
</organism>
<proteinExistence type="predicted"/>
<protein>
    <recommendedName>
        <fullName evidence="4">Secreted protein</fullName>
    </recommendedName>
</protein>
<dbReference type="EMBL" id="JACASE010000003">
    <property type="protein sequence ID" value="KAF6485707.1"/>
    <property type="molecule type" value="Genomic_DNA"/>
</dbReference>
<feature type="signal peptide" evidence="1">
    <location>
        <begin position="1"/>
        <end position="16"/>
    </location>
</feature>
<accession>A0A7J8IM93</accession>
<dbReference type="Proteomes" id="UP000593571">
    <property type="component" value="Unassembled WGS sequence"/>
</dbReference>
<keyword evidence="3" id="KW-1185">Reference proteome</keyword>
<comment type="caution">
    <text evidence="2">The sequence shown here is derived from an EMBL/GenBank/DDBJ whole genome shotgun (WGS) entry which is preliminary data.</text>
</comment>
<evidence type="ECO:0000313" key="3">
    <source>
        <dbReference type="Proteomes" id="UP000593571"/>
    </source>
</evidence>
<name>A0A7J8IM93_ROUAE</name>
<evidence type="ECO:0000313" key="2">
    <source>
        <dbReference type="EMBL" id="KAF6485707.1"/>
    </source>
</evidence>